<keyword evidence="1" id="KW-0862">Zinc</keyword>
<feature type="region of interest" description="Disordered" evidence="2">
    <location>
        <begin position="46"/>
        <end position="74"/>
    </location>
</feature>
<dbReference type="GO" id="GO:0003676">
    <property type="term" value="F:nucleic acid binding"/>
    <property type="evidence" value="ECO:0007669"/>
    <property type="project" value="InterPro"/>
</dbReference>
<dbReference type="PROSITE" id="PS50158">
    <property type="entry name" value="ZF_CCHC"/>
    <property type="match status" value="1"/>
</dbReference>
<dbReference type="GeneID" id="23562117"/>
<dbReference type="InterPro" id="IPR032567">
    <property type="entry name" value="RTL1-rel"/>
</dbReference>
<evidence type="ECO:0000259" key="3">
    <source>
        <dbReference type="PROSITE" id="PS50158"/>
    </source>
</evidence>
<dbReference type="InParanoid" id="A0A0D1CXI9"/>
<feature type="compositionally biased region" description="Basic and acidic residues" evidence="2">
    <location>
        <begin position="275"/>
        <end position="286"/>
    </location>
</feature>
<proteinExistence type="predicted"/>
<dbReference type="VEuPathDB" id="FungiDB:UMAG_00968"/>
<feature type="region of interest" description="Disordered" evidence="2">
    <location>
        <begin position="275"/>
        <end position="314"/>
    </location>
</feature>
<reference evidence="4 5" key="1">
    <citation type="journal article" date="2006" name="Nature">
        <title>Insights from the genome of the biotrophic fungal plant pathogen Ustilago maydis.</title>
        <authorList>
            <person name="Kamper J."/>
            <person name="Kahmann R."/>
            <person name="Bolker M."/>
            <person name="Ma L.J."/>
            <person name="Brefort T."/>
            <person name="Saville B.J."/>
            <person name="Banuett F."/>
            <person name="Kronstad J.W."/>
            <person name="Gold S.E."/>
            <person name="Muller O."/>
            <person name="Perlin M.H."/>
            <person name="Wosten H.A."/>
            <person name="de Vries R."/>
            <person name="Ruiz-Herrera J."/>
            <person name="Reynaga-Pena C.G."/>
            <person name="Snetselaar K."/>
            <person name="McCann M."/>
            <person name="Perez-Martin J."/>
            <person name="Feldbrugge M."/>
            <person name="Basse C.W."/>
            <person name="Steinberg G."/>
            <person name="Ibeas J.I."/>
            <person name="Holloman W."/>
            <person name="Guzman P."/>
            <person name="Farman M."/>
            <person name="Stajich J.E."/>
            <person name="Sentandreu R."/>
            <person name="Gonzalez-Prieto J.M."/>
            <person name="Kennell J.C."/>
            <person name="Molina L."/>
            <person name="Schirawski J."/>
            <person name="Mendoza-Mendoza A."/>
            <person name="Greilinger D."/>
            <person name="Munch K."/>
            <person name="Rossel N."/>
            <person name="Scherer M."/>
            <person name="Vranes M."/>
            <person name="Ladendorf O."/>
            <person name="Vincon V."/>
            <person name="Fuchs U."/>
            <person name="Sandrock B."/>
            <person name="Meng S."/>
            <person name="Ho E.C."/>
            <person name="Cahill M.J."/>
            <person name="Boyce K.J."/>
            <person name="Klose J."/>
            <person name="Klosterman S.J."/>
            <person name="Deelstra H.J."/>
            <person name="Ortiz-Castellanos L."/>
            <person name="Li W."/>
            <person name="Sanchez-Alonso P."/>
            <person name="Schreier P.H."/>
            <person name="Hauser-Hahn I."/>
            <person name="Vaupel M."/>
            <person name="Koopmann E."/>
            <person name="Friedrich G."/>
            <person name="Voss H."/>
            <person name="Schluter T."/>
            <person name="Margolis J."/>
            <person name="Platt D."/>
            <person name="Swimmer C."/>
            <person name="Gnirke A."/>
            <person name="Chen F."/>
            <person name="Vysotskaia V."/>
            <person name="Mannhaupt G."/>
            <person name="Guldener U."/>
            <person name="Munsterkotter M."/>
            <person name="Haase D."/>
            <person name="Oesterheld M."/>
            <person name="Mewes H.W."/>
            <person name="Mauceli E.W."/>
            <person name="DeCaprio D."/>
            <person name="Wade C.M."/>
            <person name="Butler J."/>
            <person name="Young S."/>
            <person name="Jaffe D.B."/>
            <person name="Calvo S."/>
            <person name="Nusbaum C."/>
            <person name="Galagan J."/>
            <person name="Birren B.W."/>
        </authorList>
    </citation>
    <scope>NUCLEOTIDE SEQUENCE [LARGE SCALE GENOMIC DNA]</scope>
    <source>
        <strain evidence="5">DSM 14603 / FGSC 9021 / UM521</strain>
    </source>
</reference>
<dbReference type="GO" id="GO:0008270">
    <property type="term" value="F:zinc ion binding"/>
    <property type="evidence" value="ECO:0007669"/>
    <property type="project" value="UniProtKB-KW"/>
</dbReference>
<keyword evidence="1" id="KW-0863">Zinc-finger</keyword>
<gene>
    <name evidence="4" type="ORF">UMAG_00968</name>
</gene>
<feature type="region of interest" description="Disordered" evidence="2">
    <location>
        <begin position="1"/>
        <end position="30"/>
    </location>
</feature>
<protein>
    <recommendedName>
        <fullName evidence="3">CCHC-type domain-containing protein</fullName>
    </recommendedName>
</protein>
<feature type="domain" description="CCHC-type" evidence="3">
    <location>
        <begin position="326"/>
        <end position="340"/>
    </location>
</feature>
<keyword evidence="5" id="KW-1185">Reference proteome</keyword>
<keyword evidence="1" id="KW-0479">Metal-binding</keyword>
<dbReference type="PANTHER" id="PTHR15503">
    <property type="entry name" value="LDOC1 RELATED"/>
    <property type="match status" value="1"/>
</dbReference>
<dbReference type="Proteomes" id="UP000000561">
    <property type="component" value="Chromosome 2"/>
</dbReference>
<evidence type="ECO:0000256" key="1">
    <source>
        <dbReference type="PROSITE-ProRule" id="PRU00047"/>
    </source>
</evidence>
<feature type="region of interest" description="Disordered" evidence="2">
    <location>
        <begin position="331"/>
        <end position="351"/>
    </location>
</feature>
<dbReference type="eggNOG" id="ENOG502TFFJ">
    <property type="taxonomic scope" value="Eukaryota"/>
</dbReference>
<organism evidence="4 5">
    <name type="scientific">Mycosarcoma maydis</name>
    <name type="common">Corn smut fungus</name>
    <name type="synonym">Ustilago maydis</name>
    <dbReference type="NCBI Taxonomy" id="5270"/>
    <lineage>
        <taxon>Eukaryota</taxon>
        <taxon>Fungi</taxon>
        <taxon>Dikarya</taxon>
        <taxon>Basidiomycota</taxon>
        <taxon>Ustilaginomycotina</taxon>
        <taxon>Ustilaginomycetes</taxon>
        <taxon>Ustilaginales</taxon>
        <taxon>Ustilaginaceae</taxon>
        <taxon>Mycosarcoma</taxon>
    </lineage>
</organism>
<feature type="compositionally biased region" description="Basic and acidic residues" evidence="2">
    <location>
        <begin position="339"/>
        <end position="351"/>
    </location>
</feature>
<sequence>MNTNTDTSEDLTGAATSIHASQHGRRHVPFDSIKNEIEVVAAPAPRTRTGGTSRKSARVPAADVQQPVTSMQQPATIVQQPAPICSGLEFNTPPTFTGNRDNDAVKTWTLAIRDIVSFHEVRNEFQSEYEKILYAALFLGGDAKETWNLERRRLEQSYAEGDTVRQITMFQQLSFQDFLGWMEEKYRDFNSQQHHRHAYKKCVQGSRTVNAYATELDRLASRIRPPYPDHVVLDHFKDGLSHKVRMALAMAIDQPDDFTGYVVMATRIDQQIRAAEAHQKNKDKWPRSSTRNSSGSSSNRKMQKSKTNPNPEIEAWNRECRERNGCFRCGRTGHAANQCKHDDRRPWKFNH</sequence>
<dbReference type="OrthoDB" id="3361360at2759"/>
<dbReference type="Pfam" id="PF03732">
    <property type="entry name" value="Retrotrans_gag"/>
    <property type="match status" value="1"/>
</dbReference>
<dbReference type="PANTHER" id="PTHR15503:SF29">
    <property type="entry name" value="CCHC-TYPE DOMAIN-CONTAINING PROTEIN-RELATED"/>
    <property type="match status" value="1"/>
</dbReference>
<dbReference type="AlphaFoldDB" id="A0A0D1CXI9"/>
<dbReference type="RefSeq" id="XP_011386961.1">
    <property type="nucleotide sequence ID" value="XM_011388659.1"/>
</dbReference>
<dbReference type="InterPro" id="IPR001878">
    <property type="entry name" value="Znf_CCHC"/>
</dbReference>
<evidence type="ECO:0000313" key="4">
    <source>
        <dbReference type="EMBL" id="KIS71053.1"/>
    </source>
</evidence>
<name>A0A0D1CXI9_MYCMD</name>
<accession>A0A0D1CXI9</accession>
<dbReference type="InterPro" id="IPR005162">
    <property type="entry name" value="Retrotrans_gag_dom"/>
</dbReference>
<feature type="compositionally biased region" description="Low complexity" evidence="2">
    <location>
        <begin position="287"/>
        <end position="300"/>
    </location>
</feature>
<evidence type="ECO:0000256" key="2">
    <source>
        <dbReference type="SAM" id="MobiDB-lite"/>
    </source>
</evidence>
<dbReference type="KEGG" id="uma:UMAG_00968"/>
<dbReference type="EMBL" id="CM003141">
    <property type="protein sequence ID" value="KIS71053.1"/>
    <property type="molecule type" value="Genomic_DNA"/>
</dbReference>
<evidence type="ECO:0000313" key="5">
    <source>
        <dbReference type="Proteomes" id="UP000000561"/>
    </source>
</evidence>